<sequence length="59" mass="6021">MMSKTFFRYAAVLSLFACAACAPQEVPIGDDIKADVASQVAPVAADAVQAAVASVKPAH</sequence>
<evidence type="ECO:0008006" key="4">
    <source>
        <dbReference type="Google" id="ProtNLM"/>
    </source>
</evidence>
<keyword evidence="3" id="KW-1185">Reference proteome</keyword>
<dbReference type="Proteomes" id="UP000023435">
    <property type="component" value="Unassembled WGS sequence"/>
</dbReference>
<proteinExistence type="predicted"/>
<dbReference type="EMBL" id="JAJA02000001">
    <property type="protein sequence ID" value="KWS02752.1"/>
    <property type="molecule type" value="Genomic_DNA"/>
</dbReference>
<dbReference type="AlphaFoldDB" id="A0A125U0H7"/>
<evidence type="ECO:0000313" key="3">
    <source>
        <dbReference type="Proteomes" id="UP000023435"/>
    </source>
</evidence>
<protein>
    <recommendedName>
        <fullName evidence="4">Lipoprotein</fullName>
    </recommendedName>
</protein>
<feature type="signal peptide" evidence="1">
    <location>
        <begin position="1"/>
        <end position="19"/>
    </location>
</feature>
<dbReference type="RefSeq" id="WP_036104205.1">
    <property type="nucleotide sequence ID" value="NZ_JAJA02000001.1"/>
</dbReference>
<name>A0A125U0H7_9GAMM</name>
<comment type="caution">
    <text evidence="2">The sequence shown here is derived from an EMBL/GenBank/DDBJ whole genome shotgun (WGS) entry which is preliminary data.</text>
</comment>
<evidence type="ECO:0000313" key="2">
    <source>
        <dbReference type="EMBL" id="KWS02752.1"/>
    </source>
</evidence>
<reference evidence="2 3" key="1">
    <citation type="journal article" date="2014" name="Genome Announc.">
        <title>Draft Genome Sequence of Lysobacter capsici AZ78, a Bacterium Antagonistic to Plant-Pathogenic Oomycetes.</title>
        <authorList>
            <person name="Puopolo G."/>
            <person name="Sonego P."/>
            <person name="Engelen K."/>
            <person name="Pertot I."/>
        </authorList>
    </citation>
    <scope>NUCLEOTIDE SEQUENCE [LARGE SCALE GENOMIC DNA]</scope>
    <source>
        <strain evidence="2 3">AZ78</strain>
    </source>
</reference>
<gene>
    <name evidence="2" type="ORF">AZ78_0298</name>
</gene>
<keyword evidence="1" id="KW-0732">Signal</keyword>
<dbReference type="OrthoDB" id="6028261at2"/>
<feature type="chain" id="PRO_5007180328" description="Lipoprotein" evidence="1">
    <location>
        <begin position="20"/>
        <end position="59"/>
    </location>
</feature>
<evidence type="ECO:0000256" key="1">
    <source>
        <dbReference type="SAM" id="SignalP"/>
    </source>
</evidence>
<organism evidence="2 3">
    <name type="scientific">Lysobacter capsici AZ78</name>
    <dbReference type="NCBI Taxonomy" id="1444315"/>
    <lineage>
        <taxon>Bacteria</taxon>
        <taxon>Pseudomonadati</taxon>
        <taxon>Pseudomonadota</taxon>
        <taxon>Gammaproteobacteria</taxon>
        <taxon>Lysobacterales</taxon>
        <taxon>Lysobacteraceae</taxon>
        <taxon>Lysobacter</taxon>
    </lineage>
</organism>
<accession>A0A125U0H7</accession>